<feature type="transmembrane region" description="Helical" evidence="1">
    <location>
        <begin position="206"/>
        <end position="224"/>
    </location>
</feature>
<dbReference type="RefSeq" id="XP_008611422.1">
    <property type="nucleotide sequence ID" value="XM_008613200.1"/>
</dbReference>
<dbReference type="AlphaFoldDB" id="T0RRM6"/>
<dbReference type="InParanoid" id="T0RRM6"/>
<dbReference type="EMBL" id="JH767152">
    <property type="protein sequence ID" value="EQC35138.1"/>
    <property type="molecule type" value="Genomic_DNA"/>
</dbReference>
<keyword evidence="4" id="KW-1185">Reference proteome</keyword>
<reference evidence="3 4" key="1">
    <citation type="submission" date="2012-04" db="EMBL/GenBank/DDBJ databases">
        <title>The Genome Sequence of Saprolegnia declina VS20.</title>
        <authorList>
            <consortium name="The Broad Institute Genome Sequencing Platform"/>
            <person name="Russ C."/>
            <person name="Nusbaum C."/>
            <person name="Tyler B."/>
            <person name="van West P."/>
            <person name="Dieguez-Uribeondo J."/>
            <person name="de Bruijn I."/>
            <person name="Tripathy S."/>
            <person name="Jiang R."/>
            <person name="Young S.K."/>
            <person name="Zeng Q."/>
            <person name="Gargeya S."/>
            <person name="Fitzgerald M."/>
            <person name="Haas B."/>
            <person name="Abouelleil A."/>
            <person name="Alvarado L."/>
            <person name="Arachchi H.M."/>
            <person name="Berlin A."/>
            <person name="Chapman S.B."/>
            <person name="Goldberg J."/>
            <person name="Griggs A."/>
            <person name="Gujja S."/>
            <person name="Hansen M."/>
            <person name="Howarth C."/>
            <person name="Imamovic A."/>
            <person name="Larimer J."/>
            <person name="McCowen C."/>
            <person name="Montmayeur A."/>
            <person name="Murphy C."/>
            <person name="Neiman D."/>
            <person name="Pearson M."/>
            <person name="Priest M."/>
            <person name="Roberts A."/>
            <person name="Saif S."/>
            <person name="Shea T."/>
            <person name="Sisk P."/>
            <person name="Sykes S."/>
            <person name="Wortman J."/>
            <person name="Nusbaum C."/>
            <person name="Birren B."/>
        </authorList>
    </citation>
    <scope>NUCLEOTIDE SEQUENCE [LARGE SCALE GENOMIC DNA]</scope>
    <source>
        <strain evidence="3 4">VS20</strain>
    </source>
</reference>
<accession>T0RRM6</accession>
<evidence type="ECO:0000256" key="2">
    <source>
        <dbReference type="SAM" id="SignalP"/>
    </source>
</evidence>
<keyword evidence="1" id="KW-0812">Transmembrane</keyword>
<name>T0RRM6_SAPDV</name>
<dbReference type="Proteomes" id="UP000030762">
    <property type="component" value="Unassembled WGS sequence"/>
</dbReference>
<keyword evidence="2" id="KW-0732">Signal</keyword>
<proteinExistence type="predicted"/>
<evidence type="ECO:0000313" key="4">
    <source>
        <dbReference type="Proteomes" id="UP000030762"/>
    </source>
</evidence>
<organism evidence="3 4">
    <name type="scientific">Saprolegnia diclina (strain VS20)</name>
    <dbReference type="NCBI Taxonomy" id="1156394"/>
    <lineage>
        <taxon>Eukaryota</taxon>
        <taxon>Sar</taxon>
        <taxon>Stramenopiles</taxon>
        <taxon>Oomycota</taxon>
        <taxon>Saprolegniomycetes</taxon>
        <taxon>Saprolegniales</taxon>
        <taxon>Saprolegniaceae</taxon>
        <taxon>Saprolegnia</taxon>
    </lineage>
</organism>
<feature type="transmembrane region" description="Helical" evidence="1">
    <location>
        <begin position="236"/>
        <end position="260"/>
    </location>
</feature>
<feature type="chain" id="PRO_5004584170" evidence="2">
    <location>
        <begin position="28"/>
        <end position="342"/>
    </location>
</feature>
<evidence type="ECO:0000313" key="3">
    <source>
        <dbReference type="EMBL" id="EQC35138.1"/>
    </source>
</evidence>
<protein>
    <submittedName>
        <fullName evidence="3">Uncharacterized protein</fullName>
    </submittedName>
</protein>
<dbReference type="GeneID" id="19948098"/>
<feature type="signal peptide" evidence="2">
    <location>
        <begin position="1"/>
        <end position="27"/>
    </location>
</feature>
<gene>
    <name evidence="3" type="ORF">SDRG_07371</name>
</gene>
<dbReference type="OrthoDB" id="1926212at2759"/>
<keyword evidence="1" id="KW-1133">Transmembrane helix</keyword>
<dbReference type="VEuPathDB" id="FungiDB:SDRG_07371"/>
<evidence type="ECO:0000256" key="1">
    <source>
        <dbReference type="SAM" id="Phobius"/>
    </source>
</evidence>
<sequence>MLTASAWCWATTTALCLVHTLIHRAQAMLAWLGNVGYDLCMRIVLPRLQSLAVAACTVLERTYAWLQRAPRRLYTVCSILVRKLISPFLQGFYCVLYQAVDITCTVLLILDHKLYILLLLMRDAILRPLARVMQTTARYVGRTVRRVLARIACPLQRLLKATATALGRLWRCLVAKALRCLDVLVATSLRIIARCVRAFWRLWRGLHSLVVGLLDFVFRLLLVCKNVCTSPPMMALYASVKALLAVFYASLMACLAAVYASSLDCLSAVYTAMRSAGAWASTVTVATWQVAVTTAESVAHVTSVIVRQLLDVVSAIVFAAVQVAYDVAGEVQRMSSFGSKAP</sequence>
<keyword evidence="1" id="KW-0472">Membrane</keyword>